<reference evidence="15 16" key="1">
    <citation type="journal article" date="2017" name="Arch. Microbiol.">
        <title>Mariprofundus micogutta sp. nov., a novel iron-oxidizing zetaproteobacterium isolated from a deep-sea hydrothermal field at the Bayonnaise knoll of the Izu-Ogasawara arc, and a description of Mariprofundales ord. nov. and Zetaproteobacteria classis nov.</title>
        <authorList>
            <person name="Makita H."/>
            <person name="Tanaka E."/>
            <person name="Mitsunobu S."/>
            <person name="Miyazaki M."/>
            <person name="Nunoura T."/>
            <person name="Uematsu K."/>
            <person name="Takaki Y."/>
            <person name="Nishi S."/>
            <person name="Shimamura S."/>
            <person name="Takai K."/>
        </authorList>
    </citation>
    <scope>NUCLEOTIDE SEQUENCE [LARGE SCALE GENOMIC DNA]</scope>
    <source>
        <strain evidence="15 16">ET2</strain>
    </source>
</reference>
<keyword evidence="8 13" id="KW-0547">Nucleotide-binding</keyword>
<keyword evidence="9 13" id="KW-0418">Kinase</keyword>
<feature type="chain" id="PRO_5012363367" description="Tetraacyldisaccharide 4'-kinase" evidence="14">
    <location>
        <begin position="32"/>
        <end position="332"/>
    </location>
</feature>
<comment type="function">
    <text evidence="1 13">Transfers the gamma-phosphate of ATP to the 4'-position of a tetraacyldisaccharide 1-phosphate intermediate (termed DS-1-P) to form tetraacyldisaccharide 1,4'-bis-phosphate (lipid IVA).</text>
</comment>
<evidence type="ECO:0000256" key="3">
    <source>
        <dbReference type="ARBA" id="ARBA00012071"/>
    </source>
</evidence>
<keyword evidence="7 13" id="KW-0808">Transferase</keyword>
<name>A0A1L8CPQ9_9PROT</name>
<sequence length="332" mass="36508">MLYQRIENMWWNRRRKPNLLLRALSAIYALAARFDQNGRLKHTVKPPIPMISVGNITVGGSGKTPFVVWLAAELQQRGFNPVLLSRGDGANNQAPHLVSEYSRPYEVGDEAVLLHRLSGCPVIAGRDRVAGAQLAAEYGDILVLDDGFQYRQLERVCDIVLVPAEGLGNGCLLPAGPLREPVSALALADVVVRTGSEAFKPLCEQKEWFWSAKAGVVRDWNGQGDVLLEASRPIHVVTGVARPKRVLNDLNALGYEIGEYSCFADHHAYSKEDVRSLLQCFKPVVTTAKDAVKLMPLWPCDQPLWVLELQTDVETGLVDAVMGVVQKHANAG</sequence>
<keyword evidence="11 13" id="KW-0443">Lipid metabolism</keyword>
<proteinExistence type="inferred from homology"/>
<dbReference type="SUPFAM" id="SSF52540">
    <property type="entry name" value="P-loop containing nucleoside triphosphate hydrolases"/>
    <property type="match status" value="1"/>
</dbReference>
<dbReference type="InterPro" id="IPR003758">
    <property type="entry name" value="LpxK"/>
</dbReference>
<evidence type="ECO:0000256" key="1">
    <source>
        <dbReference type="ARBA" id="ARBA00002274"/>
    </source>
</evidence>
<feature type="binding site" evidence="13">
    <location>
        <begin position="57"/>
        <end position="64"/>
    </location>
    <ligand>
        <name>ATP</name>
        <dbReference type="ChEBI" id="CHEBI:30616"/>
    </ligand>
</feature>
<evidence type="ECO:0000256" key="8">
    <source>
        <dbReference type="ARBA" id="ARBA00022741"/>
    </source>
</evidence>
<dbReference type="PANTHER" id="PTHR42724">
    <property type="entry name" value="TETRAACYLDISACCHARIDE 4'-KINASE"/>
    <property type="match status" value="1"/>
</dbReference>
<dbReference type="AlphaFoldDB" id="A0A1L8CPQ9"/>
<dbReference type="UniPathway" id="UPA00359">
    <property type="reaction ID" value="UER00482"/>
</dbReference>
<evidence type="ECO:0000313" key="16">
    <source>
        <dbReference type="Proteomes" id="UP000231632"/>
    </source>
</evidence>
<keyword evidence="6 13" id="KW-0441">Lipid A biosynthesis</keyword>
<evidence type="ECO:0000256" key="9">
    <source>
        <dbReference type="ARBA" id="ARBA00022777"/>
    </source>
</evidence>
<dbReference type="GO" id="GO:0005524">
    <property type="term" value="F:ATP binding"/>
    <property type="evidence" value="ECO:0007669"/>
    <property type="project" value="UniProtKB-UniRule"/>
</dbReference>
<accession>A0A1L8CPQ9</accession>
<dbReference type="InterPro" id="IPR027417">
    <property type="entry name" value="P-loop_NTPase"/>
</dbReference>
<comment type="similarity">
    <text evidence="13">Belongs to the LpxK family.</text>
</comment>
<comment type="caution">
    <text evidence="15">The sequence shown here is derived from an EMBL/GenBank/DDBJ whole genome shotgun (WGS) entry which is preliminary data.</text>
</comment>
<evidence type="ECO:0000313" key="15">
    <source>
        <dbReference type="EMBL" id="GAV20910.1"/>
    </source>
</evidence>
<evidence type="ECO:0000256" key="4">
    <source>
        <dbReference type="ARBA" id="ARBA00016436"/>
    </source>
</evidence>
<protein>
    <recommendedName>
        <fullName evidence="4 13">Tetraacyldisaccharide 4'-kinase</fullName>
        <ecNumber evidence="3 13">2.7.1.130</ecNumber>
    </recommendedName>
    <alternativeName>
        <fullName evidence="12 13">Lipid A 4'-kinase</fullName>
    </alternativeName>
</protein>
<dbReference type="GO" id="GO:0009244">
    <property type="term" value="P:lipopolysaccharide core region biosynthetic process"/>
    <property type="evidence" value="ECO:0007669"/>
    <property type="project" value="TreeGrafter"/>
</dbReference>
<dbReference type="GO" id="GO:0009245">
    <property type="term" value="P:lipid A biosynthetic process"/>
    <property type="evidence" value="ECO:0007669"/>
    <property type="project" value="UniProtKB-UniRule"/>
</dbReference>
<gene>
    <name evidence="13" type="primary">lpxK</name>
    <name evidence="15" type="ORF">MMIC_P1886</name>
</gene>
<keyword evidence="10 13" id="KW-0067">ATP-binding</keyword>
<dbReference type="STRING" id="1921010.MMIC_P1886"/>
<keyword evidence="14" id="KW-0732">Signal</keyword>
<dbReference type="GO" id="GO:0005886">
    <property type="term" value="C:plasma membrane"/>
    <property type="evidence" value="ECO:0007669"/>
    <property type="project" value="TreeGrafter"/>
</dbReference>
<dbReference type="Pfam" id="PF02606">
    <property type="entry name" value="LpxK"/>
    <property type="match status" value="1"/>
</dbReference>
<keyword evidence="5 13" id="KW-0444">Lipid biosynthesis</keyword>
<evidence type="ECO:0000256" key="7">
    <source>
        <dbReference type="ARBA" id="ARBA00022679"/>
    </source>
</evidence>
<keyword evidence="16" id="KW-1185">Reference proteome</keyword>
<evidence type="ECO:0000256" key="12">
    <source>
        <dbReference type="ARBA" id="ARBA00029757"/>
    </source>
</evidence>
<dbReference type="HAMAP" id="MF_00409">
    <property type="entry name" value="LpxK"/>
    <property type="match status" value="1"/>
</dbReference>
<dbReference type="Proteomes" id="UP000231632">
    <property type="component" value="Unassembled WGS sequence"/>
</dbReference>
<dbReference type="NCBIfam" id="TIGR00682">
    <property type="entry name" value="lpxK"/>
    <property type="match status" value="1"/>
</dbReference>
<evidence type="ECO:0000256" key="13">
    <source>
        <dbReference type="HAMAP-Rule" id="MF_00409"/>
    </source>
</evidence>
<dbReference type="EC" id="2.7.1.130" evidence="3 13"/>
<evidence type="ECO:0000256" key="5">
    <source>
        <dbReference type="ARBA" id="ARBA00022516"/>
    </source>
</evidence>
<dbReference type="EMBL" id="BDFD01000017">
    <property type="protein sequence ID" value="GAV20910.1"/>
    <property type="molecule type" value="Genomic_DNA"/>
</dbReference>
<dbReference type="GO" id="GO:0009029">
    <property type="term" value="F:lipid-A 4'-kinase activity"/>
    <property type="evidence" value="ECO:0007669"/>
    <property type="project" value="UniProtKB-UniRule"/>
</dbReference>
<evidence type="ECO:0000256" key="6">
    <source>
        <dbReference type="ARBA" id="ARBA00022556"/>
    </source>
</evidence>
<comment type="catalytic activity">
    <reaction evidence="13">
        <text>a lipid A disaccharide + ATP = a lipid IVA + ADP + H(+)</text>
        <dbReference type="Rhea" id="RHEA:67840"/>
        <dbReference type="ChEBI" id="CHEBI:15378"/>
        <dbReference type="ChEBI" id="CHEBI:30616"/>
        <dbReference type="ChEBI" id="CHEBI:176343"/>
        <dbReference type="ChEBI" id="CHEBI:176425"/>
        <dbReference type="ChEBI" id="CHEBI:456216"/>
        <dbReference type="EC" id="2.7.1.130"/>
    </reaction>
</comment>
<dbReference type="PANTHER" id="PTHR42724:SF1">
    <property type="entry name" value="TETRAACYLDISACCHARIDE 4'-KINASE, MITOCHONDRIAL-RELATED"/>
    <property type="match status" value="1"/>
</dbReference>
<feature type="signal peptide" evidence="14">
    <location>
        <begin position="1"/>
        <end position="31"/>
    </location>
</feature>
<comment type="pathway">
    <text evidence="2 13">Glycolipid biosynthesis; lipid IV(A) biosynthesis; lipid IV(A) from (3R)-3-hydroxytetradecanoyl-[acyl-carrier-protein] and UDP-N-acetyl-alpha-D-glucosamine: step 6/6.</text>
</comment>
<evidence type="ECO:0000256" key="14">
    <source>
        <dbReference type="SAM" id="SignalP"/>
    </source>
</evidence>
<evidence type="ECO:0000256" key="10">
    <source>
        <dbReference type="ARBA" id="ARBA00022840"/>
    </source>
</evidence>
<evidence type="ECO:0000256" key="11">
    <source>
        <dbReference type="ARBA" id="ARBA00023098"/>
    </source>
</evidence>
<dbReference type="OrthoDB" id="5297728at2"/>
<organism evidence="15 16">
    <name type="scientific">Mariprofundus micogutta</name>
    <dbReference type="NCBI Taxonomy" id="1921010"/>
    <lineage>
        <taxon>Bacteria</taxon>
        <taxon>Pseudomonadati</taxon>
        <taxon>Pseudomonadota</taxon>
        <taxon>Candidatius Mariprofundia</taxon>
        <taxon>Mariprofundales</taxon>
        <taxon>Mariprofundaceae</taxon>
        <taxon>Mariprofundus</taxon>
    </lineage>
</organism>
<evidence type="ECO:0000256" key="2">
    <source>
        <dbReference type="ARBA" id="ARBA00004870"/>
    </source>
</evidence>